<evidence type="ECO:0000313" key="2">
    <source>
        <dbReference type="Proteomes" id="UP000250043"/>
    </source>
</evidence>
<protein>
    <submittedName>
        <fullName evidence="1">Uncharacterized protein</fullName>
    </submittedName>
</protein>
<accession>A0A8E2AQA6</accession>
<dbReference type="EMBL" id="KV722438">
    <property type="protein sequence ID" value="OCH88968.1"/>
    <property type="molecule type" value="Genomic_DNA"/>
</dbReference>
<gene>
    <name evidence="1" type="ORF">OBBRIDRAFT_46548</name>
</gene>
<dbReference type="Proteomes" id="UP000250043">
    <property type="component" value="Unassembled WGS sequence"/>
</dbReference>
<sequence>MRERALGQRCPSLGGFLVFLSSSRAAEPYPGYSFVFEMFVQISPARGNPPELFRELEPDTSVTIRIAALRMLPDAGAVRVSNRVRNLPYVVNPTTMMAAVTTRL</sequence>
<proteinExistence type="predicted"/>
<reference evidence="1 2" key="1">
    <citation type="submission" date="2016-07" db="EMBL/GenBank/DDBJ databases">
        <title>Draft genome of the white-rot fungus Obba rivulosa 3A-2.</title>
        <authorList>
            <consortium name="DOE Joint Genome Institute"/>
            <person name="Miettinen O."/>
            <person name="Riley R."/>
            <person name="Acob R."/>
            <person name="Barry K."/>
            <person name="Cullen D."/>
            <person name="De Vries R."/>
            <person name="Hainaut M."/>
            <person name="Hatakka A."/>
            <person name="Henrissat B."/>
            <person name="Hilden K."/>
            <person name="Kuo R."/>
            <person name="Labutti K."/>
            <person name="Lipzen A."/>
            <person name="Makela M.R."/>
            <person name="Sandor L."/>
            <person name="Spatafora J.W."/>
            <person name="Grigoriev I.V."/>
            <person name="Hibbett D.S."/>
        </authorList>
    </citation>
    <scope>NUCLEOTIDE SEQUENCE [LARGE SCALE GENOMIC DNA]</scope>
    <source>
        <strain evidence="1 2">3A-2</strain>
    </source>
</reference>
<evidence type="ECO:0000313" key="1">
    <source>
        <dbReference type="EMBL" id="OCH88968.1"/>
    </source>
</evidence>
<name>A0A8E2AQA6_9APHY</name>
<dbReference type="AlphaFoldDB" id="A0A8E2AQA6"/>
<organism evidence="1 2">
    <name type="scientific">Obba rivulosa</name>
    <dbReference type="NCBI Taxonomy" id="1052685"/>
    <lineage>
        <taxon>Eukaryota</taxon>
        <taxon>Fungi</taxon>
        <taxon>Dikarya</taxon>
        <taxon>Basidiomycota</taxon>
        <taxon>Agaricomycotina</taxon>
        <taxon>Agaricomycetes</taxon>
        <taxon>Polyporales</taxon>
        <taxon>Gelatoporiaceae</taxon>
        <taxon>Obba</taxon>
    </lineage>
</organism>
<keyword evidence="2" id="KW-1185">Reference proteome</keyword>